<feature type="region of interest" description="Disordered" evidence="1">
    <location>
        <begin position="285"/>
        <end position="331"/>
    </location>
</feature>
<dbReference type="Pfam" id="PF25995">
    <property type="entry name" value="STB6_N"/>
    <property type="match status" value="1"/>
</dbReference>
<dbReference type="EMBL" id="JANVFU010000012">
    <property type="protein sequence ID" value="KAJ3741121.1"/>
    <property type="molecule type" value="Genomic_DNA"/>
</dbReference>
<comment type="caution">
    <text evidence="4">The sequence shown here is derived from an EMBL/GenBank/DDBJ whole genome shotgun (WGS) entry which is preliminary data.</text>
</comment>
<evidence type="ECO:0000256" key="1">
    <source>
        <dbReference type="SAM" id="MobiDB-lite"/>
    </source>
</evidence>
<keyword evidence="2" id="KW-0732">Signal</keyword>
<evidence type="ECO:0000313" key="4">
    <source>
        <dbReference type="EMBL" id="KAJ3741121.1"/>
    </source>
</evidence>
<dbReference type="Proteomes" id="UP001142393">
    <property type="component" value="Unassembled WGS sequence"/>
</dbReference>
<evidence type="ECO:0000259" key="3">
    <source>
        <dbReference type="Pfam" id="PF25995"/>
    </source>
</evidence>
<feature type="chain" id="PRO_5040903469" description="STB6-like N-terminal domain-containing protein" evidence="2">
    <location>
        <begin position="17"/>
        <end position="425"/>
    </location>
</feature>
<sequence>MALSLLLPIILQRWNATQEGILLEGYQMYAVDKWVLDRQQVPILVVHTGDAAHKITVSALSPPSQTDWDTVLAWLKRHANAKPKETPYGSLLVTSLAQFRSDFTIVQIPDGNLESAKPQLFTNINLLRMGCSGRSGLTLEEPSDTTKDRFISTYFLPDNHLTGAEKASSLFNDTVLELVKLVQVSLHIFGYYKPSSFDGLLCDFTVEALRLWVNEIGGQLVEGLDSMERTADPSTVASLLSLVLAVRNRLVGLSGSTNVIPKDPFLHPRLFTRALATYITTSNANSHSSLHTLSPSQIMSSASSGGSRASQSPRQSISHSSQSHGGSPHIPASSIPAFLKDQFVSLAHGSGSSADNSYSYGHSLPIVPTLNSFVTSPPSSAASTTQMASVPSTSRLPGAETMGANHSHSALNASPVINILLMGFF</sequence>
<feature type="domain" description="STB6-like N-terminal" evidence="3">
    <location>
        <begin position="17"/>
        <end position="129"/>
    </location>
</feature>
<proteinExistence type="predicted"/>
<evidence type="ECO:0000256" key="2">
    <source>
        <dbReference type="SAM" id="SignalP"/>
    </source>
</evidence>
<dbReference type="AlphaFoldDB" id="A0A9W8NUI4"/>
<evidence type="ECO:0000313" key="5">
    <source>
        <dbReference type="Proteomes" id="UP001142393"/>
    </source>
</evidence>
<gene>
    <name evidence="4" type="ORF">DFH05DRAFT_305490</name>
</gene>
<protein>
    <recommendedName>
        <fullName evidence="3">STB6-like N-terminal domain-containing protein</fullName>
    </recommendedName>
</protein>
<dbReference type="PANTHER" id="PTHR31011:SF2">
    <property type="entry name" value="PROTEIN STB2-RELATED"/>
    <property type="match status" value="1"/>
</dbReference>
<feature type="compositionally biased region" description="Low complexity" evidence="1">
    <location>
        <begin position="294"/>
        <end position="331"/>
    </location>
</feature>
<dbReference type="PANTHER" id="PTHR31011">
    <property type="entry name" value="PROTEIN STB2-RELATED"/>
    <property type="match status" value="1"/>
</dbReference>
<feature type="signal peptide" evidence="2">
    <location>
        <begin position="1"/>
        <end position="16"/>
    </location>
</feature>
<accession>A0A9W8NUI4</accession>
<name>A0A9W8NUI4_9AGAR</name>
<dbReference type="InterPro" id="IPR059025">
    <property type="entry name" value="STB6_N"/>
</dbReference>
<dbReference type="GO" id="GO:0070822">
    <property type="term" value="C:Sin3-type complex"/>
    <property type="evidence" value="ECO:0007669"/>
    <property type="project" value="TreeGrafter"/>
</dbReference>
<dbReference type="InterPro" id="IPR038919">
    <property type="entry name" value="STB2/STB2"/>
</dbReference>
<reference evidence="4 5" key="1">
    <citation type="journal article" date="2023" name="Proc. Natl. Acad. Sci. U.S.A.">
        <title>A global phylogenomic analysis of the shiitake genus Lentinula.</title>
        <authorList>
            <person name="Sierra-Patev S."/>
            <person name="Min B."/>
            <person name="Naranjo-Ortiz M."/>
            <person name="Looney B."/>
            <person name="Konkel Z."/>
            <person name="Slot J.C."/>
            <person name="Sakamoto Y."/>
            <person name="Steenwyk J.L."/>
            <person name="Rokas A."/>
            <person name="Carro J."/>
            <person name="Camarero S."/>
            <person name="Ferreira P."/>
            <person name="Molpeceres G."/>
            <person name="Ruiz-Duenas F.J."/>
            <person name="Serrano A."/>
            <person name="Henrissat B."/>
            <person name="Drula E."/>
            <person name="Hughes K.W."/>
            <person name="Mata J.L."/>
            <person name="Ishikawa N.K."/>
            <person name="Vargas-Isla R."/>
            <person name="Ushijima S."/>
            <person name="Smith C.A."/>
            <person name="Donoghue J."/>
            <person name="Ahrendt S."/>
            <person name="Andreopoulos W."/>
            <person name="He G."/>
            <person name="LaButti K."/>
            <person name="Lipzen A."/>
            <person name="Ng V."/>
            <person name="Riley R."/>
            <person name="Sandor L."/>
            <person name="Barry K."/>
            <person name="Martinez A.T."/>
            <person name="Xiao Y."/>
            <person name="Gibbons J.G."/>
            <person name="Terashima K."/>
            <person name="Grigoriev I.V."/>
            <person name="Hibbett D."/>
        </authorList>
    </citation>
    <scope>NUCLEOTIDE SEQUENCE [LARGE SCALE GENOMIC DNA]</scope>
    <source>
        <strain evidence="4 5">TFB7810</strain>
    </source>
</reference>
<organism evidence="4 5">
    <name type="scientific">Lentinula detonsa</name>
    <dbReference type="NCBI Taxonomy" id="2804962"/>
    <lineage>
        <taxon>Eukaryota</taxon>
        <taxon>Fungi</taxon>
        <taxon>Dikarya</taxon>
        <taxon>Basidiomycota</taxon>
        <taxon>Agaricomycotina</taxon>
        <taxon>Agaricomycetes</taxon>
        <taxon>Agaricomycetidae</taxon>
        <taxon>Agaricales</taxon>
        <taxon>Marasmiineae</taxon>
        <taxon>Omphalotaceae</taxon>
        <taxon>Lentinula</taxon>
    </lineage>
</organism>
<keyword evidence="5" id="KW-1185">Reference proteome</keyword>